<organism evidence="2 3">
    <name type="scientific">Gracilibacillus kekensis</name>
    <dbReference type="NCBI Taxonomy" id="1027249"/>
    <lineage>
        <taxon>Bacteria</taxon>
        <taxon>Bacillati</taxon>
        <taxon>Bacillota</taxon>
        <taxon>Bacilli</taxon>
        <taxon>Bacillales</taxon>
        <taxon>Bacillaceae</taxon>
        <taxon>Gracilibacillus</taxon>
    </lineage>
</organism>
<reference evidence="2 3" key="1">
    <citation type="submission" date="2016-11" db="EMBL/GenBank/DDBJ databases">
        <authorList>
            <person name="Jaros S."/>
            <person name="Januszkiewicz K."/>
            <person name="Wedrychowicz H."/>
        </authorList>
    </citation>
    <scope>NUCLEOTIDE SEQUENCE [LARGE SCALE GENOMIC DNA]</scope>
    <source>
        <strain evidence="2 3">CGMCC 1.10681</strain>
    </source>
</reference>
<proteinExistence type="predicted"/>
<dbReference type="InterPro" id="IPR013785">
    <property type="entry name" value="Aldolase_TIM"/>
</dbReference>
<dbReference type="STRING" id="1027249.SAMN05216179_3549"/>
<dbReference type="AlphaFoldDB" id="A0A1M7QT10"/>
<dbReference type="EMBL" id="FRCZ01000009">
    <property type="protein sequence ID" value="SHN34834.1"/>
    <property type="molecule type" value="Genomic_DNA"/>
</dbReference>
<dbReference type="InterPro" id="IPR000887">
    <property type="entry name" value="Aldlse_KDPG_KHG"/>
</dbReference>
<gene>
    <name evidence="2" type="ORF">SAMN05216179_3549</name>
</gene>
<dbReference type="Proteomes" id="UP000184184">
    <property type="component" value="Unassembled WGS sequence"/>
</dbReference>
<dbReference type="Gene3D" id="3.20.20.70">
    <property type="entry name" value="Aldolase class I"/>
    <property type="match status" value="1"/>
</dbReference>
<sequence>MIMIITSKIIESGVVAVIRGANEENIIPIAKALGVGGVDTLEITVETPKAVSLMLLIFQLVGELQIYIILIPFRHLNSLNINYR</sequence>
<accession>A0A1M7QT10</accession>
<keyword evidence="1" id="KW-0472">Membrane</keyword>
<keyword evidence="3" id="KW-1185">Reference proteome</keyword>
<protein>
    <submittedName>
        <fullName evidence="2">2-dehydro-3-deoxyphosphogluconate aldolase / (4S)-4-hydroxy-2-oxoglutarate aldolase</fullName>
    </submittedName>
</protein>
<dbReference type="Pfam" id="PF01081">
    <property type="entry name" value="Aldolase"/>
    <property type="match status" value="1"/>
</dbReference>
<feature type="transmembrane region" description="Helical" evidence="1">
    <location>
        <begin position="50"/>
        <end position="70"/>
    </location>
</feature>
<dbReference type="RefSeq" id="WP_244535209.1">
    <property type="nucleotide sequence ID" value="NZ_FRCZ01000009.1"/>
</dbReference>
<evidence type="ECO:0000313" key="3">
    <source>
        <dbReference type="Proteomes" id="UP000184184"/>
    </source>
</evidence>
<keyword evidence="1" id="KW-0812">Transmembrane</keyword>
<keyword evidence="1" id="KW-1133">Transmembrane helix</keyword>
<dbReference type="GO" id="GO:0016829">
    <property type="term" value="F:lyase activity"/>
    <property type="evidence" value="ECO:0007669"/>
    <property type="project" value="InterPro"/>
</dbReference>
<dbReference type="SUPFAM" id="SSF51569">
    <property type="entry name" value="Aldolase"/>
    <property type="match status" value="1"/>
</dbReference>
<evidence type="ECO:0000256" key="1">
    <source>
        <dbReference type="SAM" id="Phobius"/>
    </source>
</evidence>
<name>A0A1M7QT10_9BACI</name>
<evidence type="ECO:0000313" key="2">
    <source>
        <dbReference type="EMBL" id="SHN34834.1"/>
    </source>
</evidence>